<evidence type="ECO:0000313" key="2">
    <source>
        <dbReference type="EMBL" id="SVD36637.1"/>
    </source>
</evidence>
<organism evidence="2">
    <name type="scientific">marine metagenome</name>
    <dbReference type="NCBI Taxonomy" id="408172"/>
    <lineage>
        <taxon>unclassified sequences</taxon>
        <taxon>metagenomes</taxon>
        <taxon>ecological metagenomes</taxon>
    </lineage>
</organism>
<evidence type="ECO:0000256" key="1">
    <source>
        <dbReference type="SAM" id="Coils"/>
    </source>
</evidence>
<feature type="non-terminal residue" evidence="2">
    <location>
        <position position="1"/>
    </location>
</feature>
<dbReference type="EMBL" id="UINC01146103">
    <property type="protein sequence ID" value="SVD36637.1"/>
    <property type="molecule type" value="Genomic_DNA"/>
</dbReference>
<gene>
    <name evidence="2" type="ORF">METZ01_LOCUS389491</name>
</gene>
<dbReference type="AlphaFoldDB" id="A0A382UR76"/>
<keyword evidence="1" id="KW-0175">Coiled coil</keyword>
<reference evidence="2" key="1">
    <citation type="submission" date="2018-05" db="EMBL/GenBank/DDBJ databases">
        <authorList>
            <person name="Lanie J.A."/>
            <person name="Ng W.-L."/>
            <person name="Kazmierczak K.M."/>
            <person name="Andrzejewski T.M."/>
            <person name="Davidsen T.M."/>
            <person name="Wayne K.J."/>
            <person name="Tettelin H."/>
            <person name="Glass J.I."/>
            <person name="Rusch D."/>
            <person name="Podicherti R."/>
            <person name="Tsui H.-C.T."/>
            <person name="Winkler M.E."/>
        </authorList>
    </citation>
    <scope>NUCLEOTIDE SEQUENCE</scope>
</reference>
<sequence length="237" mass="27439">VGEEGSHLEWLKEKAGHQITKGFLETSENLDCFRERMKEQYPDWEPLGLMAEEKYYMLPFRNKSEYGIPNSGEGIRIGPKTGYLADRPGIYLIAIPEKETYIGESRNLEQRMDGHWRSKPNELKDVPKFAGLIIIKSTGTRGEDLMRSDAFRCTLERVLKSVIHGVDVKVHEGERVDKWVWPNDAEIDEIEKLSKEIMRLLEVYRSKEEAPNLLSDFMEFSSLDKKPIPSDFLSRES</sequence>
<name>A0A382UR76_9ZZZZ</name>
<feature type="coiled-coil region" evidence="1">
    <location>
        <begin position="183"/>
        <end position="210"/>
    </location>
</feature>
<protein>
    <submittedName>
        <fullName evidence="2">Uncharacterized protein</fullName>
    </submittedName>
</protein>
<accession>A0A382UR76</accession>
<proteinExistence type="predicted"/>